<dbReference type="InterPro" id="IPR036371">
    <property type="entry name" value="TPK_B1-bd_sf"/>
</dbReference>
<dbReference type="CDD" id="cd07995">
    <property type="entry name" value="TPK"/>
    <property type="match status" value="1"/>
</dbReference>
<evidence type="ECO:0000256" key="1">
    <source>
        <dbReference type="ARBA" id="ARBA00022679"/>
    </source>
</evidence>
<evidence type="ECO:0000313" key="7">
    <source>
        <dbReference type="EMBL" id="KNF08749.1"/>
    </source>
</evidence>
<dbReference type="OrthoDB" id="9804377at2"/>
<dbReference type="InterPro" id="IPR053149">
    <property type="entry name" value="TPK"/>
</dbReference>
<dbReference type="SMART" id="SM00983">
    <property type="entry name" value="TPK_B1_binding"/>
    <property type="match status" value="1"/>
</dbReference>
<evidence type="ECO:0000256" key="5">
    <source>
        <dbReference type="NCBIfam" id="TIGR01378"/>
    </source>
</evidence>
<reference evidence="8" key="1">
    <citation type="submission" date="2015-07" db="EMBL/GenBank/DDBJ databases">
        <title>Draft genome sequence of the purine-degrading Gottschalkia purinilyticum DSM 1384 (formerly Clostridium purinilyticum).</title>
        <authorList>
            <person name="Poehlein A."/>
            <person name="Schiel-Bengelsdorf B."/>
            <person name="Bengelsdorf F.R."/>
            <person name="Daniel R."/>
            <person name="Duerre P."/>
        </authorList>
    </citation>
    <scope>NUCLEOTIDE SEQUENCE [LARGE SCALE GENOMIC DNA]</scope>
    <source>
        <strain evidence="8">DSM 1384</strain>
    </source>
</reference>
<dbReference type="GO" id="GO:0006772">
    <property type="term" value="P:thiamine metabolic process"/>
    <property type="evidence" value="ECO:0007669"/>
    <property type="project" value="UniProtKB-UniRule"/>
</dbReference>
<dbReference type="SUPFAM" id="SSF63862">
    <property type="entry name" value="Thiamin pyrophosphokinase, substrate-binding domain"/>
    <property type="match status" value="1"/>
</dbReference>
<dbReference type="AlphaFoldDB" id="A0A0L0WB42"/>
<gene>
    <name evidence="7" type="ORF">CLPU_5c00560</name>
</gene>
<name>A0A0L0WB42_GOTPU</name>
<keyword evidence="8" id="KW-1185">Reference proteome</keyword>
<organism evidence="7 8">
    <name type="scientific">Gottschalkia purinilytica</name>
    <name type="common">Clostridium purinilyticum</name>
    <dbReference type="NCBI Taxonomy" id="1503"/>
    <lineage>
        <taxon>Bacteria</taxon>
        <taxon>Bacillati</taxon>
        <taxon>Bacillota</taxon>
        <taxon>Tissierellia</taxon>
        <taxon>Tissierellales</taxon>
        <taxon>Gottschalkiaceae</taxon>
        <taxon>Gottschalkia</taxon>
    </lineage>
</organism>
<dbReference type="InterPro" id="IPR036759">
    <property type="entry name" value="TPK_catalytic_sf"/>
</dbReference>
<dbReference type="PATRIC" id="fig|1503.3.peg.2578"/>
<keyword evidence="1 7" id="KW-0808">Transferase</keyword>
<dbReference type="STRING" id="1503.CLPU_5c00560"/>
<protein>
    <recommendedName>
        <fullName evidence="5">Thiamine diphosphokinase</fullName>
        <ecNumber evidence="5">2.7.6.2</ecNumber>
    </recommendedName>
</protein>
<dbReference type="NCBIfam" id="TIGR01378">
    <property type="entry name" value="thi_PPkinase"/>
    <property type="match status" value="1"/>
</dbReference>
<dbReference type="GO" id="GO:0016301">
    <property type="term" value="F:kinase activity"/>
    <property type="evidence" value="ECO:0007669"/>
    <property type="project" value="UniProtKB-KW"/>
</dbReference>
<proteinExistence type="predicted"/>
<comment type="caution">
    <text evidence="7">The sequence shown here is derived from an EMBL/GenBank/DDBJ whole genome shotgun (WGS) entry which is preliminary data.</text>
</comment>
<dbReference type="GO" id="GO:0005524">
    <property type="term" value="F:ATP binding"/>
    <property type="evidence" value="ECO:0007669"/>
    <property type="project" value="UniProtKB-KW"/>
</dbReference>
<dbReference type="InterPro" id="IPR007373">
    <property type="entry name" value="Thiamin_PyroPKinase_B1-bd"/>
</dbReference>
<accession>A0A0L0WB42</accession>
<evidence type="ECO:0000256" key="2">
    <source>
        <dbReference type="ARBA" id="ARBA00022741"/>
    </source>
</evidence>
<dbReference type="PANTHER" id="PTHR41299">
    <property type="entry name" value="THIAMINE PYROPHOSPHOKINASE"/>
    <property type="match status" value="1"/>
</dbReference>
<dbReference type="EMBL" id="LGSS01000005">
    <property type="protein sequence ID" value="KNF08749.1"/>
    <property type="molecule type" value="Genomic_DNA"/>
</dbReference>
<dbReference type="PANTHER" id="PTHR41299:SF1">
    <property type="entry name" value="THIAMINE PYROPHOSPHOKINASE"/>
    <property type="match status" value="1"/>
</dbReference>
<feature type="domain" description="Thiamin pyrophosphokinase thiamin-binding" evidence="6">
    <location>
        <begin position="139"/>
        <end position="205"/>
    </location>
</feature>
<evidence type="ECO:0000259" key="6">
    <source>
        <dbReference type="SMART" id="SM00983"/>
    </source>
</evidence>
<keyword evidence="4" id="KW-0067">ATP-binding</keyword>
<dbReference type="RefSeq" id="WP_050354851.1">
    <property type="nucleotide sequence ID" value="NZ_LGSS01000005.1"/>
</dbReference>
<keyword evidence="2" id="KW-0547">Nucleotide-binding</keyword>
<evidence type="ECO:0000313" key="8">
    <source>
        <dbReference type="Proteomes" id="UP000037267"/>
    </source>
</evidence>
<dbReference type="GO" id="GO:0004788">
    <property type="term" value="F:thiamine diphosphokinase activity"/>
    <property type="evidence" value="ECO:0007669"/>
    <property type="project" value="UniProtKB-UniRule"/>
</dbReference>
<evidence type="ECO:0000256" key="3">
    <source>
        <dbReference type="ARBA" id="ARBA00022777"/>
    </source>
</evidence>
<dbReference type="Pfam" id="PF04265">
    <property type="entry name" value="TPK_B1_binding"/>
    <property type="match status" value="1"/>
</dbReference>
<dbReference type="InterPro" id="IPR007371">
    <property type="entry name" value="TPK_catalytic"/>
</dbReference>
<dbReference type="Gene3D" id="3.40.50.10240">
    <property type="entry name" value="Thiamin pyrophosphokinase, catalytic domain"/>
    <property type="match status" value="1"/>
</dbReference>
<dbReference type="GO" id="GO:0009229">
    <property type="term" value="P:thiamine diphosphate biosynthetic process"/>
    <property type="evidence" value="ECO:0007669"/>
    <property type="project" value="InterPro"/>
</dbReference>
<dbReference type="Proteomes" id="UP000037267">
    <property type="component" value="Unassembled WGS sequence"/>
</dbReference>
<evidence type="ECO:0000256" key="4">
    <source>
        <dbReference type="ARBA" id="ARBA00022840"/>
    </source>
</evidence>
<dbReference type="InterPro" id="IPR006282">
    <property type="entry name" value="Thi_PPkinase"/>
</dbReference>
<dbReference type="SUPFAM" id="SSF63999">
    <property type="entry name" value="Thiamin pyrophosphokinase, catalytic domain"/>
    <property type="match status" value="1"/>
</dbReference>
<sequence>MKILIVSNGNLEDICISDILEKHDLLICADGGARHLYKQNILPDIIVGDLDSIGDKVLNYYKKKEVVFHKFPSEKDKTDTELAIDYAIEKGATEISLLGVTGTRLDHTLANIMLLYDLLNKNIKARIIDSHNEIFMIKNNLEIQNDNKYKFVSVIPIINDAKKVNIKGFKYETKDIDFKIGTTLGISNEIKEEKGYIDMEDGICLIIKSRD</sequence>
<dbReference type="Pfam" id="PF04263">
    <property type="entry name" value="TPK_catalytic"/>
    <property type="match status" value="1"/>
</dbReference>
<keyword evidence="3 7" id="KW-0418">Kinase</keyword>
<dbReference type="EC" id="2.7.6.2" evidence="5"/>
<dbReference type="GO" id="GO:0030975">
    <property type="term" value="F:thiamine binding"/>
    <property type="evidence" value="ECO:0007669"/>
    <property type="project" value="InterPro"/>
</dbReference>